<dbReference type="Proteomes" id="UP000187338">
    <property type="component" value="Unassembled WGS sequence"/>
</dbReference>
<dbReference type="NCBIfam" id="TIGR01319">
    <property type="entry name" value="glmL_fam"/>
    <property type="match status" value="1"/>
</dbReference>
<protein>
    <recommendedName>
        <fullName evidence="3">MutL protein</fullName>
    </recommendedName>
</protein>
<dbReference type="PIRSF" id="PIRSF004729">
    <property type="entry name" value="MutL"/>
    <property type="match status" value="1"/>
</dbReference>
<dbReference type="Pfam" id="PF13941">
    <property type="entry name" value="MutL"/>
    <property type="match status" value="1"/>
</dbReference>
<accession>A0A1L8D5C3</accession>
<evidence type="ECO:0000313" key="2">
    <source>
        <dbReference type="Proteomes" id="UP000187338"/>
    </source>
</evidence>
<dbReference type="RefSeq" id="WP_075866528.1">
    <property type="nucleotide sequence ID" value="NZ_BDJL01000141.1"/>
</dbReference>
<comment type="caution">
    <text evidence="1">The sequence shown here is derived from an EMBL/GenBank/DDBJ whole genome shotgun (WGS) entry which is preliminary data.</text>
</comment>
<dbReference type="AlphaFoldDB" id="A0A1L8D5C3"/>
<name>A0A1L8D5C3_9THEO</name>
<keyword evidence="2" id="KW-1185">Reference proteome</keyword>
<organism evidence="1 2">
    <name type="scientific">Carboxydothermus islandicus</name>
    <dbReference type="NCBI Taxonomy" id="661089"/>
    <lineage>
        <taxon>Bacteria</taxon>
        <taxon>Bacillati</taxon>
        <taxon>Bacillota</taxon>
        <taxon>Clostridia</taxon>
        <taxon>Thermoanaerobacterales</taxon>
        <taxon>Thermoanaerobacteraceae</taxon>
        <taxon>Carboxydothermus</taxon>
    </lineage>
</organism>
<dbReference type="InterPro" id="IPR006230">
    <property type="entry name" value="MutL"/>
</dbReference>
<sequence>MTLGLFLDIGSTYTKGRVVELERGELVASAKAYTTVETDVTLGINDCLLELSRQGIKEKYDIKLASSSAAGGLRMVAVGLVRDLTTEAAKKAALTAGARVEKTYSYELTPEDLDEILALNPDIILLAGGTDGGNKKYLLENAKKLSRLKIKGTILVAGNRSAATEVAGILEGKVDFRIAPNVLPDLNTLNIEPVQNLIRQIFLEKIVEAKGLKKAEKIVDKVMMPTPLAVLKGAELLAQKIGELILIDVGGATTDVHSVAKGLPTSSGVSLKGLPEPYAKRTVEGDLGLRRTVKNVVEYGQEEFYNSGITSEQLNGYLEKIYRNPTYLPQTPREKEIEKALTRICVKTAMNRHAGRLEEIWTPAGKSFVQYGKDLTGVEALVGTGGPLVYAEEPEKVLAAGFFEENSPHILKPKKPELYLDTEYVLFAAGLLAENNREAGLKLLNSVKKL</sequence>
<dbReference type="NCBIfam" id="NF040745">
    <property type="entry name" value="accessory_GlmL"/>
    <property type="match status" value="1"/>
</dbReference>
<evidence type="ECO:0008006" key="3">
    <source>
        <dbReference type="Google" id="ProtNLM"/>
    </source>
</evidence>
<evidence type="ECO:0000313" key="1">
    <source>
        <dbReference type="EMBL" id="GAV26358.1"/>
    </source>
</evidence>
<dbReference type="STRING" id="661089.ciss_22910"/>
<reference evidence="2" key="1">
    <citation type="submission" date="2016-12" db="EMBL/GenBank/DDBJ databases">
        <title>Draft Genome Sequences od Carboxydothermus pertinax and islandicus, Hydrogenogenic Carboxydotrophic Bacteria.</title>
        <authorList>
            <person name="Fukuyama Y."/>
            <person name="Ohmae K."/>
            <person name="Yoneda Y."/>
            <person name="Yoshida T."/>
            <person name="Sako Y."/>
        </authorList>
    </citation>
    <scope>NUCLEOTIDE SEQUENCE [LARGE SCALE GENOMIC DNA]</scope>
    <source>
        <strain evidence="2">SET</strain>
    </source>
</reference>
<dbReference type="EMBL" id="BDJL01000141">
    <property type="protein sequence ID" value="GAV26358.1"/>
    <property type="molecule type" value="Genomic_DNA"/>
</dbReference>
<gene>
    <name evidence="1" type="ORF">ciss_22910</name>
</gene>
<dbReference type="OrthoDB" id="9769453at2"/>
<proteinExistence type="predicted"/>